<reference evidence="1" key="1">
    <citation type="submission" date="2021-11" db="EMBL/GenBank/DDBJ databases">
        <authorList>
            <person name="Qingchun L."/>
            <person name="Dong Z."/>
            <person name="Zongwei Q."/>
            <person name="Jia Z."/>
            <person name="Duotao L."/>
        </authorList>
    </citation>
    <scope>NUCLEOTIDE SEQUENCE</scope>
    <source>
        <strain evidence="1">WLY-B-L2</strain>
    </source>
</reference>
<dbReference type="EMBL" id="JAJJPB010000001">
    <property type="protein sequence ID" value="MCC9293600.1"/>
    <property type="molecule type" value="Genomic_DNA"/>
</dbReference>
<dbReference type="Proteomes" id="UP001165422">
    <property type="component" value="Unassembled WGS sequence"/>
</dbReference>
<organism evidence="1 2">
    <name type="scientific">Clostridium aromativorans</name>
    <dbReference type="NCBI Taxonomy" id="2836848"/>
    <lineage>
        <taxon>Bacteria</taxon>
        <taxon>Bacillati</taxon>
        <taxon>Bacillota</taxon>
        <taxon>Clostridia</taxon>
        <taxon>Eubacteriales</taxon>
        <taxon>Clostridiaceae</taxon>
        <taxon>Clostridium</taxon>
    </lineage>
</organism>
<comment type="caution">
    <text evidence="1">The sequence shown here is derived from an EMBL/GenBank/DDBJ whole genome shotgun (WGS) entry which is preliminary data.</text>
</comment>
<dbReference type="Pfam" id="PF12784">
    <property type="entry name" value="PDDEXK_2"/>
    <property type="match status" value="1"/>
</dbReference>
<sequence length="67" mass="7672">MAEDETGYKLTDILEVHFLEIPKLSDEKFERSKDDLIVQWMEFLDAKSKGVIEVLAGKNCSCTYGSR</sequence>
<accession>A0ABS8N3A8</accession>
<evidence type="ECO:0000313" key="2">
    <source>
        <dbReference type="Proteomes" id="UP001165422"/>
    </source>
</evidence>
<proteinExistence type="predicted"/>
<gene>
    <name evidence="1" type="ORF">LN736_01760</name>
</gene>
<name>A0ABS8N3A8_9CLOT</name>
<protein>
    <submittedName>
        <fullName evidence="1">Rpn family recombination-promoting nuclease/putative transposase</fullName>
    </submittedName>
</protein>
<evidence type="ECO:0000313" key="1">
    <source>
        <dbReference type="EMBL" id="MCC9293600.1"/>
    </source>
</evidence>
<keyword evidence="2" id="KW-1185">Reference proteome</keyword>